<name>A0ABV0QJ42_9TELE</name>
<evidence type="ECO:0008006" key="4">
    <source>
        <dbReference type="Google" id="ProtNLM"/>
    </source>
</evidence>
<keyword evidence="3" id="KW-1185">Reference proteome</keyword>
<dbReference type="EMBL" id="JAHRIN010011136">
    <property type="protein sequence ID" value="MEQ2195448.1"/>
    <property type="molecule type" value="Genomic_DNA"/>
</dbReference>
<dbReference type="PANTHER" id="PTHR19321:SF1">
    <property type="entry name" value="PROTEIN REGULATOR OF CYTOKINESIS 1"/>
    <property type="match status" value="1"/>
</dbReference>
<dbReference type="PANTHER" id="PTHR19321">
    <property type="entry name" value="PROTEIN REGULATOR OF CYTOKINESIS 1 PRC1-RELATED"/>
    <property type="match status" value="1"/>
</dbReference>
<reference evidence="2 3" key="1">
    <citation type="submission" date="2021-06" db="EMBL/GenBank/DDBJ databases">
        <authorList>
            <person name="Palmer J.M."/>
        </authorList>
    </citation>
    <scope>NUCLEOTIDE SEQUENCE [LARGE SCALE GENOMIC DNA]</scope>
    <source>
        <strain evidence="2 3">XC_2019</strain>
        <tissue evidence="2">Muscle</tissue>
    </source>
</reference>
<accession>A0ABV0QJ42</accession>
<sequence length="214" mass="24400">ELIVAVFACRSEVLAAEAVSCLNKALCHLKDIWEEIGILEDQRLQRTNVVKNHIKNLLEMMVKEEESLKKRLLSSIQTCRTEMEKLCLELQIPIFEEEEGISMLQQEKNIRTEVEALIKEKNQRMQQLKALLEQDQDLCDILCSIPYGIAPDSVPSLEQLENFHQHIGKQNEEKVGTLLFLCSHCPANSGPGSRTDSESFRLSRRTFTCSKSSP</sequence>
<organism evidence="2 3">
    <name type="scientific">Xenoophorus captivus</name>
    <dbReference type="NCBI Taxonomy" id="1517983"/>
    <lineage>
        <taxon>Eukaryota</taxon>
        <taxon>Metazoa</taxon>
        <taxon>Chordata</taxon>
        <taxon>Craniata</taxon>
        <taxon>Vertebrata</taxon>
        <taxon>Euteleostomi</taxon>
        <taxon>Actinopterygii</taxon>
        <taxon>Neopterygii</taxon>
        <taxon>Teleostei</taxon>
        <taxon>Neoteleostei</taxon>
        <taxon>Acanthomorphata</taxon>
        <taxon>Ovalentaria</taxon>
        <taxon>Atherinomorphae</taxon>
        <taxon>Cyprinodontiformes</taxon>
        <taxon>Goodeidae</taxon>
        <taxon>Xenoophorus</taxon>
    </lineage>
</organism>
<gene>
    <name evidence="2" type="ORF">XENOCAPTIV_013061</name>
</gene>
<dbReference type="Proteomes" id="UP001434883">
    <property type="component" value="Unassembled WGS sequence"/>
</dbReference>
<protein>
    <recommendedName>
        <fullName evidence="4">Protein regulator of cytokinesis 1</fullName>
    </recommendedName>
</protein>
<dbReference type="InterPro" id="IPR007145">
    <property type="entry name" value="MAP65_Ase1_PRC1"/>
</dbReference>
<keyword evidence="1" id="KW-0175">Coiled coil</keyword>
<evidence type="ECO:0000313" key="2">
    <source>
        <dbReference type="EMBL" id="MEQ2195448.1"/>
    </source>
</evidence>
<evidence type="ECO:0000313" key="3">
    <source>
        <dbReference type="Proteomes" id="UP001434883"/>
    </source>
</evidence>
<proteinExistence type="predicted"/>
<dbReference type="Pfam" id="PF03999">
    <property type="entry name" value="MAP65_ASE1"/>
    <property type="match status" value="1"/>
</dbReference>
<feature type="non-terminal residue" evidence="2">
    <location>
        <position position="1"/>
    </location>
</feature>
<evidence type="ECO:0000256" key="1">
    <source>
        <dbReference type="SAM" id="Coils"/>
    </source>
</evidence>
<comment type="caution">
    <text evidence="2">The sequence shown here is derived from an EMBL/GenBank/DDBJ whole genome shotgun (WGS) entry which is preliminary data.</text>
</comment>
<feature type="coiled-coil region" evidence="1">
    <location>
        <begin position="104"/>
        <end position="138"/>
    </location>
</feature>